<dbReference type="PANTHER" id="PTHR45436">
    <property type="entry name" value="SENSOR HISTIDINE KINASE YKOH"/>
    <property type="match status" value="1"/>
</dbReference>
<dbReference type="EMBL" id="BLAE01000060">
    <property type="protein sequence ID" value="GES14493.1"/>
    <property type="molecule type" value="Genomic_DNA"/>
</dbReference>
<name>A0A5M3X6K3_9ACTN</name>
<dbReference type="InterPro" id="IPR013587">
    <property type="entry name" value="Nitrate/nitrite_sensing"/>
</dbReference>
<dbReference type="GO" id="GO:0004673">
    <property type="term" value="F:protein histidine kinase activity"/>
    <property type="evidence" value="ECO:0007669"/>
    <property type="project" value="UniProtKB-EC"/>
</dbReference>
<sequence length="746" mass="81857">MGFRRDTIRSKAFSLLVVPLLSLTAIWAYTAVTAIGEATTLLGIAARYSSYLGPVEGLNNNIREERRLSVVALHDDDDDRARGELTRQRRATDKALDVFRAATAEQDPQTLPEQTTELITQLDGLSATRRSVDTGTSTGLTAMRVYSDLVDGIYSFMAGLARNDGMSLEQYSQIRSLGSLELAVDLLAREQSLIADAVAKKDLAPSTHTAFSELASSRKFLLRNGHSDLSPELRVELERIFALPVYSGVVAGEDRIIAFVPTPGELPYELEQWVRDAGEVSAAIERVTAAAIERALDDAESRITAVFTRTALISGLGLIAVVLSILVSVRFGRRLVRELSDLQESAVDIARTRLPDLVRRLRGGDSVDPAEETPTMAEGRTAEVRQVSEAFNSVLSEAVRASVGQAELRRSVGQVFLNLARRSQSLLHRQLSLLEVMEHREEEPETLEDLFRLDHLSTRMRRHAENLIILSGSAPSRRWREPVPIFDLVRGSVTEVEDYTRVTVHEMRHAPTVVGTAVTDLMHLVAELIENATVFSPPGTRVFVRGEIAANGYAIEIEDRGLGLEPAKLEALNRRLAEPPEFDLADSERLGLFVVARLAARHGVKVVLRPSPYDGVTAIVMIPPSMLAAADERAGTMPTRPVRHQPPPPPPPARTPPPTPSAPPPPLVVSEDDDMEGLPQRVPQTHLAAQLRGAEPERPSNQADIDASTAERRAGLMTAMQRGWERGRRETGQPDLYGTRKDTTDG</sequence>
<dbReference type="Gene3D" id="6.10.340.10">
    <property type="match status" value="1"/>
</dbReference>
<keyword evidence="3" id="KW-0597">Phosphoprotein</keyword>
<feature type="compositionally biased region" description="Pro residues" evidence="6">
    <location>
        <begin position="644"/>
        <end position="667"/>
    </location>
</feature>
<dbReference type="Pfam" id="PF02518">
    <property type="entry name" value="HATPase_c"/>
    <property type="match status" value="1"/>
</dbReference>
<comment type="catalytic activity">
    <reaction evidence="1">
        <text>ATP + protein L-histidine = ADP + protein N-phospho-L-histidine.</text>
        <dbReference type="EC" id="2.7.13.3"/>
    </reaction>
</comment>
<accession>A0A5M3X6K3</accession>
<keyword evidence="4" id="KW-0808">Transferase</keyword>
<organism evidence="8 9">
    <name type="scientific">Acrocarpospora macrocephala</name>
    <dbReference type="NCBI Taxonomy" id="150177"/>
    <lineage>
        <taxon>Bacteria</taxon>
        <taxon>Bacillati</taxon>
        <taxon>Actinomycetota</taxon>
        <taxon>Actinomycetes</taxon>
        <taxon>Streptosporangiales</taxon>
        <taxon>Streptosporangiaceae</taxon>
        <taxon>Acrocarpospora</taxon>
    </lineage>
</organism>
<dbReference type="SUPFAM" id="SSF55874">
    <property type="entry name" value="ATPase domain of HSP90 chaperone/DNA topoisomerase II/histidine kinase"/>
    <property type="match status" value="1"/>
</dbReference>
<evidence type="ECO:0000313" key="9">
    <source>
        <dbReference type="Proteomes" id="UP000331127"/>
    </source>
</evidence>
<dbReference type="GO" id="GO:0005886">
    <property type="term" value="C:plasma membrane"/>
    <property type="evidence" value="ECO:0007669"/>
    <property type="project" value="TreeGrafter"/>
</dbReference>
<feature type="region of interest" description="Disordered" evidence="6">
    <location>
        <begin position="632"/>
        <end position="746"/>
    </location>
</feature>
<dbReference type="Proteomes" id="UP000331127">
    <property type="component" value="Unassembled WGS sequence"/>
</dbReference>
<evidence type="ECO:0000259" key="7">
    <source>
        <dbReference type="SMART" id="SM00387"/>
    </source>
</evidence>
<evidence type="ECO:0000256" key="3">
    <source>
        <dbReference type="ARBA" id="ARBA00022553"/>
    </source>
</evidence>
<dbReference type="Pfam" id="PF08376">
    <property type="entry name" value="NIT"/>
    <property type="match status" value="1"/>
</dbReference>
<keyword evidence="9" id="KW-1185">Reference proteome</keyword>
<protein>
    <recommendedName>
        <fullName evidence="2">histidine kinase</fullName>
        <ecNumber evidence="2">2.7.13.3</ecNumber>
    </recommendedName>
</protein>
<dbReference type="InterPro" id="IPR036890">
    <property type="entry name" value="HATPase_C_sf"/>
</dbReference>
<dbReference type="AlphaFoldDB" id="A0A5M3X6K3"/>
<dbReference type="InterPro" id="IPR003594">
    <property type="entry name" value="HATPase_dom"/>
</dbReference>
<dbReference type="GO" id="GO:0000160">
    <property type="term" value="P:phosphorelay signal transduction system"/>
    <property type="evidence" value="ECO:0007669"/>
    <property type="project" value="TreeGrafter"/>
</dbReference>
<evidence type="ECO:0000256" key="5">
    <source>
        <dbReference type="ARBA" id="ARBA00022777"/>
    </source>
</evidence>
<evidence type="ECO:0000256" key="2">
    <source>
        <dbReference type="ARBA" id="ARBA00012438"/>
    </source>
</evidence>
<dbReference type="Gene3D" id="3.30.565.10">
    <property type="entry name" value="Histidine kinase-like ATPase, C-terminal domain"/>
    <property type="match status" value="1"/>
</dbReference>
<dbReference type="PANTHER" id="PTHR45436:SF5">
    <property type="entry name" value="SENSOR HISTIDINE KINASE TRCS"/>
    <property type="match status" value="1"/>
</dbReference>
<comment type="caution">
    <text evidence="8">The sequence shown here is derived from an EMBL/GenBank/DDBJ whole genome shotgun (WGS) entry which is preliminary data.</text>
</comment>
<dbReference type="InterPro" id="IPR050428">
    <property type="entry name" value="TCS_sensor_his_kinase"/>
</dbReference>
<evidence type="ECO:0000256" key="6">
    <source>
        <dbReference type="SAM" id="MobiDB-lite"/>
    </source>
</evidence>
<evidence type="ECO:0000313" key="8">
    <source>
        <dbReference type="EMBL" id="GES14493.1"/>
    </source>
</evidence>
<dbReference type="RefSeq" id="WP_155359667.1">
    <property type="nucleotide sequence ID" value="NZ_BAAAHL010000049.1"/>
</dbReference>
<feature type="compositionally biased region" description="Basic and acidic residues" evidence="6">
    <location>
        <begin position="723"/>
        <end position="746"/>
    </location>
</feature>
<evidence type="ECO:0000256" key="1">
    <source>
        <dbReference type="ARBA" id="ARBA00000085"/>
    </source>
</evidence>
<feature type="domain" description="Histidine kinase/HSP90-like ATPase" evidence="7">
    <location>
        <begin position="516"/>
        <end position="627"/>
    </location>
</feature>
<proteinExistence type="predicted"/>
<gene>
    <name evidence="8" type="ORF">Amac_080900</name>
</gene>
<evidence type="ECO:0000256" key="4">
    <source>
        <dbReference type="ARBA" id="ARBA00022679"/>
    </source>
</evidence>
<dbReference type="EC" id="2.7.13.3" evidence="2"/>
<reference evidence="8 9" key="1">
    <citation type="submission" date="2019-10" db="EMBL/GenBank/DDBJ databases">
        <title>Whole genome shotgun sequence of Acrocarpospora macrocephala NBRC 16266.</title>
        <authorList>
            <person name="Ichikawa N."/>
            <person name="Kimura A."/>
            <person name="Kitahashi Y."/>
            <person name="Komaki H."/>
            <person name="Oguchi A."/>
        </authorList>
    </citation>
    <scope>NUCLEOTIDE SEQUENCE [LARGE SCALE GENOMIC DNA]</scope>
    <source>
        <strain evidence="8 9">NBRC 16266</strain>
    </source>
</reference>
<dbReference type="SMART" id="SM00387">
    <property type="entry name" value="HATPase_c"/>
    <property type="match status" value="1"/>
</dbReference>
<dbReference type="OrthoDB" id="3845898at2"/>
<keyword evidence="5" id="KW-0418">Kinase</keyword>